<dbReference type="AlphaFoldDB" id="A0AAU6V1N4"/>
<evidence type="ECO:0000256" key="2">
    <source>
        <dbReference type="ARBA" id="ARBA00023125"/>
    </source>
</evidence>
<dbReference type="SUPFAM" id="SSF46689">
    <property type="entry name" value="Homeodomain-like"/>
    <property type="match status" value="2"/>
</dbReference>
<dbReference type="Pfam" id="PF02311">
    <property type="entry name" value="AraC_binding"/>
    <property type="match status" value="1"/>
</dbReference>
<dbReference type="EMBL" id="CP095354">
    <property type="protein sequence ID" value="XAG79662.1"/>
    <property type="molecule type" value="Genomic_DNA"/>
</dbReference>
<evidence type="ECO:0000256" key="1">
    <source>
        <dbReference type="ARBA" id="ARBA00023015"/>
    </source>
</evidence>
<organism evidence="6">
    <name type="scientific">bacterium 19NY03SH02</name>
    <dbReference type="NCBI Taxonomy" id="2920631"/>
    <lineage>
        <taxon>Bacteria</taxon>
    </lineage>
</organism>
<feature type="compositionally biased region" description="Basic and acidic residues" evidence="4">
    <location>
        <begin position="1"/>
        <end position="11"/>
    </location>
</feature>
<evidence type="ECO:0000313" key="6">
    <source>
        <dbReference type="EMBL" id="XAG79662.1"/>
    </source>
</evidence>
<gene>
    <name evidence="6" type="ORF">MRN14_14440</name>
</gene>
<dbReference type="PANTHER" id="PTHR46796">
    <property type="entry name" value="HTH-TYPE TRANSCRIPTIONAL ACTIVATOR RHAS-RELATED"/>
    <property type="match status" value="1"/>
</dbReference>
<dbReference type="Pfam" id="PF12833">
    <property type="entry name" value="HTH_18"/>
    <property type="match status" value="1"/>
</dbReference>
<feature type="domain" description="HTH araC/xylS-type" evidence="5">
    <location>
        <begin position="212"/>
        <end position="294"/>
    </location>
</feature>
<feature type="region of interest" description="Disordered" evidence="4">
    <location>
        <begin position="1"/>
        <end position="34"/>
    </location>
</feature>
<dbReference type="GO" id="GO:0003700">
    <property type="term" value="F:DNA-binding transcription factor activity"/>
    <property type="evidence" value="ECO:0007669"/>
    <property type="project" value="InterPro"/>
</dbReference>
<dbReference type="PANTHER" id="PTHR46796:SF2">
    <property type="entry name" value="TRANSCRIPTIONAL REGULATORY PROTEIN"/>
    <property type="match status" value="1"/>
</dbReference>
<evidence type="ECO:0000256" key="3">
    <source>
        <dbReference type="ARBA" id="ARBA00023163"/>
    </source>
</evidence>
<keyword evidence="3" id="KW-0804">Transcription</keyword>
<reference evidence="6" key="1">
    <citation type="submission" date="2022-03" db="EMBL/GenBank/DDBJ databases">
        <title>Sea Food Isolates.</title>
        <authorList>
            <person name="Li c."/>
        </authorList>
    </citation>
    <scope>NUCLEOTIDE SEQUENCE</scope>
    <source>
        <strain evidence="6">19NY03SH02</strain>
    </source>
</reference>
<dbReference type="SMART" id="SM00342">
    <property type="entry name" value="HTH_ARAC"/>
    <property type="match status" value="1"/>
</dbReference>
<dbReference type="InterPro" id="IPR009057">
    <property type="entry name" value="Homeodomain-like_sf"/>
</dbReference>
<keyword evidence="1" id="KW-0805">Transcription regulation</keyword>
<dbReference type="InterPro" id="IPR003313">
    <property type="entry name" value="AraC-bd"/>
</dbReference>
<name>A0AAU6V1N4_UNCXX</name>
<dbReference type="Gene3D" id="1.10.10.60">
    <property type="entry name" value="Homeodomain-like"/>
    <property type="match status" value="2"/>
</dbReference>
<protein>
    <submittedName>
        <fullName evidence="6">AraC family transcriptional regulator</fullName>
    </submittedName>
</protein>
<dbReference type="SUPFAM" id="SSF51215">
    <property type="entry name" value="Regulatory protein AraC"/>
    <property type="match status" value="1"/>
</dbReference>
<dbReference type="InterPro" id="IPR050204">
    <property type="entry name" value="AraC_XylS_family_regulators"/>
</dbReference>
<dbReference type="InterPro" id="IPR018060">
    <property type="entry name" value="HTH_AraC"/>
</dbReference>
<evidence type="ECO:0000256" key="4">
    <source>
        <dbReference type="SAM" id="MobiDB-lite"/>
    </source>
</evidence>
<evidence type="ECO:0000259" key="5">
    <source>
        <dbReference type="SMART" id="SM00342"/>
    </source>
</evidence>
<dbReference type="InterPro" id="IPR037923">
    <property type="entry name" value="HTH-like"/>
</dbReference>
<dbReference type="GO" id="GO:0043565">
    <property type="term" value="F:sequence-specific DNA binding"/>
    <property type="evidence" value="ECO:0007669"/>
    <property type="project" value="InterPro"/>
</dbReference>
<sequence>MQDRETDRGIKMAESANAQQSKALRHKSRRQGRERATYRLAEELGGLETLSASYHQQNFGRHSHEGFTLGIIDSGAQRFFRSGGDHVAPKHSIILVNADEVHNGRSATENGWSYRALYPTPEQFAELALCSKQQVPWFAEPVVQDPLLAHLIAITHEALNYSSNRLQRESLLYETLSLLMLRHGRLKPAATVQAGPLLNRARQFLEDSCSSNISLQELANLVQLPPFVLLRQFRAQFGLTPHQYQTQVRLILARKLLRLGASPIQVAQDSGFCDQSHLNRQFKRAFGTTPGQFVQTEKSSRWSQD</sequence>
<proteinExistence type="predicted"/>
<accession>A0AAU6V1N4</accession>
<keyword evidence="2" id="KW-0238">DNA-binding</keyword>